<evidence type="ECO:0000313" key="2">
    <source>
        <dbReference type="EMBL" id="KAF3046011.1"/>
    </source>
</evidence>
<name>A0A9P5C603_9PLEO</name>
<feature type="compositionally biased region" description="Basic and acidic residues" evidence="1">
    <location>
        <begin position="172"/>
        <end position="195"/>
    </location>
</feature>
<dbReference type="AlphaFoldDB" id="A0A9P5C603"/>
<dbReference type="Proteomes" id="UP000758155">
    <property type="component" value="Unassembled WGS sequence"/>
</dbReference>
<gene>
    <name evidence="2" type="ORF">E8E12_010259</name>
</gene>
<sequence length="216" mass="24397">MFGYSIEIGAIAAEAFCEYGVQLTPFENDFQRLYVWLAGWRSAPSPEMKRTWVQRFVNVAVLALNSGLLATEEFPPVLHEVLFIEADGPKELSPEERAAWEEVNARLDWQYAFFPRCSCVLCAKHALGLLTPETTPENSPERILTPPAVSSPGQQPQQKRGRGRPKGSGDIAPRDRRGTQKDWTKARKSFKSREGAKRRKAYLGQQQQQQQQTPPP</sequence>
<dbReference type="OrthoDB" id="10496427at2759"/>
<feature type="region of interest" description="Disordered" evidence="1">
    <location>
        <begin position="132"/>
        <end position="216"/>
    </location>
</feature>
<proteinExistence type="predicted"/>
<comment type="caution">
    <text evidence="2">The sequence shown here is derived from an EMBL/GenBank/DDBJ whole genome shotgun (WGS) entry which is preliminary data.</text>
</comment>
<evidence type="ECO:0000256" key="1">
    <source>
        <dbReference type="SAM" id="MobiDB-lite"/>
    </source>
</evidence>
<keyword evidence="3" id="KW-1185">Reference proteome</keyword>
<organism evidence="2 3">
    <name type="scientific">Didymella heteroderae</name>
    <dbReference type="NCBI Taxonomy" id="1769908"/>
    <lineage>
        <taxon>Eukaryota</taxon>
        <taxon>Fungi</taxon>
        <taxon>Dikarya</taxon>
        <taxon>Ascomycota</taxon>
        <taxon>Pezizomycotina</taxon>
        <taxon>Dothideomycetes</taxon>
        <taxon>Pleosporomycetidae</taxon>
        <taxon>Pleosporales</taxon>
        <taxon>Pleosporineae</taxon>
        <taxon>Didymellaceae</taxon>
        <taxon>Didymella</taxon>
    </lineage>
</organism>
<accession>A0A9P5C603</accession>
<feature type="compositionally biased region" description="Low complexity" evidence="1">
    <location>
        <begin position="205"/>
        <end position="216"/>
    </location>
</feature>
<dbReference type="EMBL" id="SWKV01000005">
    <property type="protein sequence ID" value="KAF3046011.1"/>
    <property type="molecule type" value="Genomic_DNA"/>
</dbReference>
<evidence type="ECO:0000313" key="3">
    <source>
        <dbReference type="Proteomes" id="UP000758155"/>
    </source>
</evidence>
<protein>
    <submittedName>
        <fullName evidence="2">Uncharacterized protein</fullName>
    </submittedName>
</protein>
<reference evidence="2" key="1">
    <citation type="submission" date="2019-04" db="EMBL/GenBank/DDBJ databases">
        <title>Sequencing of skin fungus with MAO and IRED activity.</title>
        <authorList>
            <person name="Marsaioli A.J."/>
            <person name="Bonatto J.M.C."/>
            <person name="Reis Junior O."/>
        </authorList>
    </citation>
    <scope>NUCLEOTIDE SEQUENCE</scope>
    <source>
        <strain evidence="2">28M1</strain>
    </source>
</reference>